<evidence type="ECO:0000259" key="1">
    <source>
        <dbReference type="Pfam" id="PF13020"/>
    </source>
</evidence>
<gene>
    <name evidence="2" type="ORF">ACFP56_16615</name>
</gene>
<dbReference type="Pfam" id="PF13020">
    <property type="entry name" value="NOV_C"/>
    <property type="match status" value="1"/>
</dbReference>
<feature type="domain" description="Protein NO VEIN C-terminal" evidence="1">
    <location>
        <begin position="165"/>
        <end position="247"/>
    </location>
</feature>
<dbReference type="EMBL" id="JBHSTE010000005">
    <property type="protein sequence ID" value="MFC6334253.1"/>
    <property type="molecule type" value="Genomic_DNA"/>
</dbReference>
<protein>
    <submittedName>
        <fullName evidence="2">Protein NO VEIN domain-containing protein</fullName>
    </submittedName>
</protein>
<accession>A0ABW1V9G3</accession>
<comment type="caution">
    <text evidence="2">The sequence shown here is derived from an EMBL/GenBank/DDBJ whole genome shotgun (WGS) entry which is preliminary data.</text>
</comment>
<dbReference type="InterPro" id="IPR024975">
    <property type="entry name" value="NOV_C"/>
</dbReference>
<name>A0ABW1V9G3_9BACL</name>
<dbReference type="Proteomes" id="UP001596233">
    <property type="component" value="Unassembled WGS sequence"/>
</dbReference>
<dbReference type="RefSeq" id="WP_379236574.1">
    <property type="nucleotide sequence ID" value="NZ_JBHSTE010000005.1"/>
</dbReference>
<evidence type="ECO:0000313" key="3">
    <source>
        <dbReference type="Proteomes" id="UP001596233"/>
    </source>
</evidence>
<reference evidence="3" key="1">
    <citation type="journal article" date="2019" name="Int. J. Syst. Evol. Microbiol.">
        <title>The Global Catalogue of Microorganisms (GCM) 10K type strain sequencing project: providing services to taxonomists for standard genome sequencing and annotation.</title>
        <authorList>
            <consortium name="The Broad Institute Genomics Platform"/>
            <consortium name="The Broad Institute Genome Sequencing Center for Infectious Disease"/>
            <person name="Wu L."/>
            <person name="Ma J."/>
        </authorList>
    </citation>
    <scope>NUCLEOTIDE SEQUENCE [LARGE SCALE GENOMIC DNA]</scope>
    <source>
        <strain evidence="3">PCU 280</strain>
    </source>
</reference>
<organism evidence="2 3">
    <name type="scientific">Paenibacillus septentrionalis</name>
    <dbReference type="NCBI Taxonomy" id="429342"/>
    <lineage>
        <taxon>Bacteria</taxon>
        <taxon>Bacillati</taxon>
        <taxon>Bacillota</taxon>
        <taxon>Bacilli</taxon>
        <taxon>Bacillales</taxon>
        <taxon>Paenibacillaceae</taxon>
        <taxon>Paenibacillus</taxon>
    </lineage>
</organism>
<proteinExistence type="predicted"/>
<evidence type="ECO:0000313" key="2">
    <source>
        <dbReference type="EMBL" id="MFC6334253.1"/>
    </source>
</evidence>
<sequence>MSVSVGILYSSQRLIKLICDNLMTTNEILEQFTKIYVARTPYVLDLCRTCRWVEISPTGFLQVTNRGLEILEAQSITEKLRIQIKHYIYTLKPTWSKVLHYGRKEALHHFPQEIIQCFKEAELLGDYSLDNSIILWWDIVGAFSRSGVEEKKNSVGRRGELLSLQYEEKRLGVPPTWKSFESNFVGFDILSKVSKDDDSNLSIEVKATVSTTDNISFFITNNEWNTASLTKNYLFHIWSLAASSVLYILTPEIIELSIPSNKGNGKWESVKIEYKKNELESYKAKEGI</sequence>
<keyword evidence="3" id="KW-1185">Reference proteome</keyword>